<name>A0A937ACJ4_9BACT</name>
<proteinExistence type="predicted"/>
<dbReference type="Proteomes" id="UP000642920">
    <property type="component" value="Unassembled WGS sequence"/>
</dbReference>
<dbReference type="InterPro" id="IPR022742">
    <property type="entry name" value="Hydrolase_4"/>
</dbReference>
<protein>
    <submittedName>
        <fullName evidence="2">Lysophospholipase</fullName>
    </submittedName>
</protein>
<evidence type="ECO:0000313" key="2">
    <source>
        <dbReference type="EMBL" id="MBL0766320.1"/>
    </source>
</evidence>
<comment type="caution">
    <text evidence="2">The sequence shown here is derived from an EMBL/GenBank/DDBJ whole genome shotgun (WGS) entry which is preliminary data.</text>
</comment>
<dbReference type="RefSeq" id="WP_201922576.1">
    <property type="nucleotide sequence ID" value="NZ_JAERQG010000003.1"/>
</dbReference>
<feature type="domain" description="Serine aminopeptidase S33" evidence="1">
    <location>
        <begin position="29"/>
        <end position="263"/>
    </location>
</feature>
<keyword evidence="3" id="KW-1185">Reference proteome</keyword>
<evidence type="ECO:0000313" key="3">
    <source>
        <dbReference type="Proteomes" id="UP000642920"/>
    </source>
</evidence>
<dbReference type="Gene3D" id="3.40.50.1820">
    <property type="entry name" value="alpha/beta hydrolase"/>
    <property type="match status" value="1"/>
</dbReference>
<evidence type="ECO:0000259" key="1">
    <source>
        <dbReference type="Pfam" id="PF12146"/>
    </source>
</evidence>
<dbReference type="SUPFAM" id="SSF53474">
    <property type="entry name" value="alpha/beta-Hydrolases"/>
    <property type="match status" value="1"/>
</dbReference>
<dbReference type="AlphaFoldDB" id="A0A937ACJ4"/>
<accession>A0A937ACJ4</accession>
<dbReference type="InterPro" id="IPR051044">
    <property type="entry name" value="MAG_DAG_Lipase"/>
</dbReference>
<dbReference type="EMBL" id="JAERQG010000003">
    <property type="protein sequence ID" value="MBL0766320.1"/>
    <property type="molecule type" value="Genomic_DNA"/>
</dbReference>
<dbReference type="PANTHER" id="PTHR11614">
    <property type="entry name" value="PHOSPHOLIPASE-RELATED"/>
    <property type="match status" value="1"/>
</dbReference>
<reference evidence="2" key="1">
    <citation type="submission" date="2021-01" db="EMBL/GenBank/DDBJ databases">
        <title>Marivirga sp. nov., isolated from intertidal surface sediments.</title>
        <authorList>
            <person name="Zhang M."/>
        </authorList>
    </citation>
    <scope>NUCLEOTIDE SEQUENCE</scope>
    <source>
        <strain evidence="2">SM1354</strain>
    </source>
</reference>
<dbReference type="Pfam" id="PF12146">
    <property type="entry name" value="Hydrolase_4"/>
    <property type="match status" value="1"/>
</dbReference>
<organism evidence="2 3">
    <name type="scientific">Marivirga atlantica</name>
    <dbReference type="NCBI Taxonomy" id="1548457"/>
    <lineage>
        <taxon>Bacteria</taxon>
        <taxon>Pseudomonadati</taxon>
        <taxon>Bacteroidota</taxon>
        <taxon>Cytophagia</taxon>
        <taxon>Cytophagales</taxon>
        <taxon>Marivirgaceae</taxon>
        <taxon>Marivirga</taxon>
    </lineage>
</organism>
<gene>
    <name evidence="2" type="ORF">JKP34_13720</name>
</gene>
<sequence>MTAQHIKHEAFKSSDNKKLNIHHFQIDGEPEKVVLIVHGHGEHAMRYQQQAERFAKHNIAVSALTLRGHGLSDGKKGHAPSLSQLILDVEYFIRQVRLKYMEADFYLYGHSMGGNIVLNYLLRDQSSELKAGIVTSPWIKLAFQPPKWKTTLGNVVAEIIPSFTEKSDLDDNEISTIPEEVKAYKDDELIHSYISAKLFKEIQQGGQNILNQYDKFKHPIFLAHGELDKITSHQASKELSELTDLAEWHTYSNSKHEIHHDKDAEKLFNNVLSFVQGH</sequence>
<dbReference type="InterPro" id="IPR029058">
    <property type="entry name" value="AB_hydrolase_fold"/>
</dbReference>